<feature type="region of interest" description="Disordered" evidence="1">
    <location>
        <begin position="1"/>
        <end position="24"/>
    </location>
</feature>
<proteinExistence type="predicted"/>
<comment type="caution">
    <text evidence="2">The sequence shown here is derived from an EMBL/GenBank/DDBJ whole genome shotgun (WGS) entry which is preliminary data.</text>
</comment>
<evidence type="ECO:0000313" key="2">
    <source>
        <dbReference type="EMBL" id="KAJ6974579.1"/>
    </source>
</evidence>
<organism evidence="2 3">
    <name type="scientific">Populus alba x Populus x berolinensis</name>
    <dbReference type="NCBI Taxonomy" id="444605"/>
    <lineage>
        <taxon>Eukaryota</taxon>
        <taxon>Viridiplantae</taxon>
        <taxon>Streptophyta</taxon>
        <taxon>Embryophyta</taxon>
        <taxon>Tracheophyta</taxon>
        <taxon>Spermatophyta</taxon>
        <taxon>Magnoliopsida</taxon>
        <taxon>eudicotyledons</taxon>
        <taxon>Gunneridae</taxon>
        <taxon>Pentapetalae</taxon>
        <taxon>rosids</taxon>
        <taxon>fabids</taxon>
        <taxon>Malpighiales</taxon>
        <taxon>Salicaceae</taxon>
        <taxon>Saliceae</taxon>
        <taxon>Populus</taxon>
    </lineage>
</organism>
<dbReference type="EMBL" id="JAQIZT010000013">
    <property type="protein sequence ID" value="KAJ6974579.1"/>
    <property type="molecule type" value="Genomic_DNA"/>
</dbReference>
<dbReference type="Proteomes" id="UP001164929">
    <property type="component" value="Chromosome 13"/>
</dbReference>
<accession>A0AAD6LXL4</accession>
<gene>
    <name evidence="2" type="ORF">NC653_030632</name>
</gene>
<dbReference type="AlphaFoldDB" id="A0AAD6LXL4"/>
<name>A0AAD6LXL4_9ROSI</name>
<reference evidence="2" key="1">
    <citation type="journal article" date="2023" name="Mol. Ecol. Resour.">
        <title>Chromosome-level genome assembly of a triploid poplar Populus alba 'Berolinensis'.</title>
        <authorList>
            <person name="Chen S."/>
            <person name="Yu Y."/>
            <person name="Wang X."/>
            <person name="Wang S."/>
            <person name="Zhang T."/>
            <person name="Zhou Y."/>
            <person name="He R."/>
            <person name="Meng N."/>
            <person name="Wang Y."/>
            <person name="Liu W."/>
            <person name="Liu Z."/>
            <person name="Liu J."/>
            <person name="Guo Q."/>
            <person name="Huang H."/>
            <person name="Sederoff R.R."/>
            <person name="Wang G."/>
            <person name="Qu G."/>
            <person name="Chen S."/>
        </authorList>
    </citation>
    <scope>NUCLEOTIDE SEQUENCE</scope>
    <source>
        <strain evidence="2">SC-2020</strain>
    </source>
</reference>
<feature type="compositionally biased region" description="Polar residues" evidence="1">
    <location>
        <begin position="7"/>
        <end position="23"/>
    </location>
</feature>
<evidence type="ECO:0000313" key="3">
    <source>
        <dbReference type="Proteomes" id="UP001164929"/>
    </source>
</evidence>
<protein>
    <submittedName>
        <fullName evidence="2">Uncharacterized protein</fullName>
    </submittedName>
</protein>
<keyword evidence="3" id="KW-1185">Reference proteome</keyword>
<evidence type="ECO:0000256" key="1">
    <source>
        <dbReference type="SAM" id="MobiDB-lite"/>
    </source>
</evidence>
<sequence length="73" mass="8314">MQGDEVLSNQTKKSKISNTSTLKTGRKRFAEQHLIRISQIKKIIKVKTRVDLAARKGHNPIFILVPKMQTSLN</sequence>